<dbReference type="EMBL" id="LFZW01000001">
    <property type="protein sequence ID" value="KMY49204.1"/>
    <property type="molecule type" value="Genomic_DNA"/>
</dbReference>
<sequence>MDLTKNSVLSQDIQRAAREFGAIHSCYGRIEKSLYEGNFKEAKLTARDLNNSIIELEKMHLKKLEYDRFLEVAKEVNTRTLQMVVDAR</sequence>
<accession>A0A0K9GR82</accession>
<name>A0A0K9GR82_9BACI</name>
<keyword evidence="2" id="KW-1185">Reference proteome</keyword>
<dbReference type="STRING" id="1679170.AC625_06440"/>
<evidence type="ECO:0000313" key="2">
    <source>
        <dbReference type="Proteomes" id="UP000037146"/>
    </source>
</evidence>
<evidence type="ECO:0008006" key="3">
    <source>
        <dbReference type="Google" id="ProtNLM"/>
    </source>
</evidence>
<comment type="caution">
    <text evidence="1">The sequence shown here is derived from an EMBL/GenBank/DDBJ whole genome shotgun (WGS) entry which is preliminary data.</text>
</comment>
<protein>
    <recommendedName>
        <fullName evidence="3">LXG domain-containing protein</fullName>
    </recommendedName>
</protein>
<dbReference type="OrthoDB" id="2889342at2"/>
<organism evidence="1 2">
    <name type="scientific">Peribacillus loiseleuriae</name>
    <dbReference type="NCBI Taxonomy" id="1679170"/>
    <lineage>
        <taxon>Bacteria</taxon>
        <taxon>Bacillati</taxon>
        <taxon>Bacillota</taxon>
        <taxon>Bacilli</taxon>
        <taxon>Bacillales</taxon>
        <taxon>Bacillaceae</taxon>
        <taxon>Peribacillus</taxon>
    </lineage>
</organism>
<proteinExistence type="predicted"/>
<dbReference type="RefSeq" id="WP_049680536.1">
    <property type="nucleotide sequence ID" value="NZ_LFZW01000001.1"/>
</dbReference>
<reference evidence="2" key="1">
    <citation type="submission" date="2015-07" db="EMBL/GenBank/DDBJ databases">
        <title>Genome sequencing project for genomic taxonomy and phylogenomics of Bacillus-like bacteria.</title>
        <authorList>
            <person name="Liu B."/>
            <person name="Wang J."/>
            <person name="Zhu Y."/>
            <person name="Liu G."/>
            <person name="Chen Q."/>
            <person name="Chen Z."/>
            <person name="Lan J."/>
            <person name="Che J."/>
            <person name="Ge C."/>
            <person name="Shi H."/>
            <person name="Pan Z."/>
            <person name="Liu X."/>
        </authorList>
    </citation>
    <scope>NUCLEOTIDE SEQUENCE [LARGE SCALE GENOMIC DNA]</scope>
    <source>
        <strain evidence="2">FJAT-27997</strain>
    </source>
</reference>
<dbReference type="AlphaFoldDB" id="A0A0K9GR82"/>
<evidence type="ECO:0000313" key="1">
    <source>
        <dbReference type="EMBL" id="KMY49204.1"/>
    </source>
</evidence>
<gene>
    <name evidence="1" type="ORF">AC625_06440</name>
</gene>
<dbReference type="Proteomes" id="UP000037146">
    <property type="component" value="Unassembled WGS sequence"/>
</dbReference>
<dbReference type="PATRIC" id="fig|1679170.3.peg.1383"/>